<feature type="domain" description="Methyltransferase" evidence="1">
    <location>
        <begin position="46"/>
        <end position="172"/>
    </location>
</feature>
<dbReference type="InterPro" id="IPR025714">
    <property type="entry name" value="Methyltranfer_dom"/>
</dbReference>
<evidence type="ECO:0000259" key="1">
    <source>
        <dbReference type="Pfam" id="PF13847"/>
    </source>
</evidence>
<comment type="caution">
    <text evidence="2">The sequence shown here is derived from an EMBL/GenBank/DDBJ whole genome shotgun (WGS) entry which is preliminary data.</text>
</comment>
<keyword evidence="3" id="KW-1185">Reference proteome</keyword>
<dbReference type="Pfam" id="PF13847">
    <property type="entry name" value="Methyltransf_31"/>
    <property type="match status" value="1"/>
</dbReference>
<name>A0A949TXX6_9CLOT</name>
<keyword evidence="2" id="KW-0808">Transferase</keyword>
<dbReference type="EMBL" id="JAEEGC010000131">
    <property type="protein sequence ID" value="MBV7275621.1"/>
    <property type="molecule type" value="Genomic_DNA"/>
</dbReference>
<dbReference type="PANTHER" id="PTHR43591:SF24">
    <property type="entry name" value="2-METHOXY-6-POLYPRENYL-1,4-BENZOQUINOL METHYLASE, MITOCHONDRIAL"/>
    <property type="match status" value="1"/>
</dbReference>
<dbReference type="CDD" id="cd02440">
    <property type="entry name" value="AdoMet_MTases"/>
    <property type="match status" value="1"/>
</dbReference>
<dbReference type="Proteomes" id="UP000694308">
    <property type="component" value="Unassembled WGS sequence"/>
</dbReference>
<protein>
    <submittedName>
        <fullName evidence="2">Class I SAM-dependent methyltransferase</fullName>
    </submittedName>
</protein>
<dbReference type="AlphaFoldDB" id="A0A949TXX6"/>
<proteinExistence type="predicted"/>
<dbReference type="PANTHER" id="PTHR43591">
    <property type="entry name" value="METHYLTRANSFERASE"/>
    <property type="match status" value="1"/>
</dbReference>
<evidence type="ECO:0000313" key="3">
    <source>
        <dbReference type="Proteomes" id="UP000694308"/>
    </source>
</evidence>
<keyword evidence="2" id="KW-0489">Methyltransferase</keyword>
<accession>A0A949TXX6</accession>
<dbReference type="GO" id="GO:0008168">
    <property type="term" value="F:methyltransferase activity"/>
    <property type="evidence" value="ECO:0007669"/>
    <property type="project" value="UniProtKB-KW"/>
</dbReference>
<reference evidence="2" key="1">
    <citation type="submission" date="2020-12" db="EMBL/GenBank/DDBJ databases">
        <title>Clostridium thailandense sp. nov., a novel acetogenic bacterium isolated from peat land soil in Thailand.</title>
        <authorList>
            <person name="Chaikitkaew S."/>
            <person name="Birkeland N.K."/>
        </authorList>
    </citation>
    <scope>NUCLEOTIDE SEQUENCE</scope>
    <source>
        <strain evidence="2">PL3</strain>
    </source>
</reference>
<evidence type="ECO:0000313" key="2">
    <source>
        <dbReference type="EMBL" id="MBV7275621.1"/>
    </source>
</evidence>
<dbReference type="GO" id="GO:0032259">
    <property type="term" value="P:methylation"/>
    <property type="evidence" value="ECO:0007669"/>
    <property type="project" value="UniProtKB-KW"/>
</dbReference>
<gene>
    <name evidence="2" type="ORF">I6U48_22230</name>
</gene>
<dbReference type="RefSeq" id="WP_218322673.1">
    <property type="nucleotide sequence ID" value="NZ_JAEEGC010000131.1"/>
</dbReference>
<organism evidence="2 3">
    <name type="scientific">Clostridium thailandense</name>
    <dbReference type="NCBI Taxonomy" id="2794346"/>
    <lineage>
        <taxon>Bacteria</taxon>
        <taxon>Bacillati</taxon>
        <taxon>Bacillota</taxon>
        <taxon>Clostridia</taxon>
        <taxon>Eubacteriales</taxon>
        <taxon>Clostridiaceae</taxon>
        <taxon>Clostridium</taxon>
    </lineage>
</organism>
<sequence>MELQEKINDYWSKRADEFGECRLKDLEGFQRKIWTDIISELVPSGKGLRALDIGTGAGFYAFLLYDLGFEVTAVDYSQNMIDNAIKNSEKLGYKHIKFIKMNAQDLKFQDESFDLIISRNVTWTLPDPKKAYEEWCRVLVPGGKIMNFDANYGQGFKLAEETGQSYKEMQNWSQSTYNRTLQSEELIRQRNDFAKQLYICDIIRPQWDVDILLQNGISKIIIDTEISSRVYVDMQGREVEANNSNNGKRKFGSDSNMFMVYGIKGRWKE</sequence>